<evidence type="ECO:0000313" key="7">
    <source>
        <dbReference type="EMBL" id="MFD0945650.1"/>
    </source>
</evidence>
<evidence type="ECO:0000256" key="1">
    <source>
        <dbReference type="ARBA" id="ARBA00022617"/>
    </source>
</evidence>
<keyword evidence="5" id="KW-0732">Signal</keyword>
<gene>
    <name evidence="7" type="ORF">ACFQ1E_04805</name>
</gene>
<dbReference type="Pfam" id="PF13442">
    <property type="entry name" value="Cytochrome_CBB3"/>
    <property type="match status" value="1"/>
</dbReference>
<evidence type="ECO:0000256" key="5">
    <source>
        <dbReference type="SAM" id="SignalP"/>
    </source>
</evidence>
<accession>A0ABW3H2H9</accession>
<comment type="caution">
    <text evidence="7">The sequence shown here is derived from an EMBL/GenBank/DDBJ whole genome shotgun (WGS) entry which is preliminary data.</text>
</comment>
<dbReference type="PROSITE" id="PS51257">
    <property type="entry name" value="PROKAR_LIPOPROTEIN"/>
    <property type="match status" value="1"/>
</dbReference>
<feature type="signal peptide" evidence="5">
    <location>
        <begin position="1"/>
        <end position="20"/>
    </location>
</feature>
<protein>
    <submittedName>
        <fullName evidence="7">C-type cytochrome</fullName>
    </submittedName>
</protein>
<keyword evidence="3 4" id="KW-0408">Iron</keyword>
<evidence type="ECO:0000256" key="3">
    <source>
        <dbReference type="ARBA" id="ARBA00023004"/>
    </source>
</evidence>
<keyword evidence="2 4" id="KW-0479">Metal-binding</keyword>
<dbReference type="SUPFAM" id="SSF46626">
    <property type="entry name" value="Cytochrome c"/>
    <property type="match status" value="1"/>
</dbReference>
<evidence type="ECO:0000259" key="6">
    <source>
        <dbReference type="PROSITE" id="PS51007"/>
    </source>
</evidence>
<organism evidence="7 8">
    <name type="scientific">Sphingomonas canadensis</name>
    <dbReference type="NCBI Taxonomy" id="1219257"/>
    <lineage>
        <taxon>Bacteria</taxon>
        <taxon>Pseudomonadati</taxon>
        <taxon>Pseudomonadota</taxon>
        <taxon>Alphaproteobacteria</taxon>
        <taxon>Sphingomonadales</taxon>
        <taxon>Sphingomonadaceae</taxon>
        <taxon>Sphingomonas</taxon>
    </lineage>
</organism>
<name>A0ABW3H2H9_9SPHN</name>
<feature type="domain" description="Cytochrome c" evidence="6">
    <location>
        <begin position="56"/>
        <end position="140"/>
    </location>
</feature>
<sequence length="143" mass="15281">MTASRNPAATARMTGRIVFAAALGLLAAACSGKGGDAPAAKDGRMPQSQVVRFGAGSSSEGERLYGRECAFCHAGRNTGTIMLGRRMEPDKAELHKRTDLDADYVKTVARKGLVNMPPFSRVEVTDEELDKIAAWLADKGRAR</sequence>
<dbReference type="RefSeq" id="WP_264942117.1">
    <property type="nucleotide sequence ID" value="NZ_JAPDRA010000001.1"/>
</dbReference>
<evidence type="ECO:0000256" key="2">
    <source>
        <dbReference type="ARBA" id="ARBA00022723"/>
    </source>
</evidence>
<reference evidence="8" key="1">
    <citation type="journal article" date="2019" name="Int. J. Syst. Evol. Microbiol.">
        <title>The Global Catalogue of Microorganisms (GCM) 10K type strain sequencing project: providing services to taxonomists for standard genome sequencing and annotation.</title>
        <authorList>
            <consortium name="The Broad Institute Genomics Platform"/>
            <consortium name="The Broad Institute Genome Sequencing Center for Infectious Disease"/>
            <person name="Wu L."/>
            <person name="Ma J."/>
        </authorList>
    </citation>
    <scope>NUCLEOTIDE SEQUENCE [LARGE SCALE GENOMIC DNA]</scope>
    <source>
        <strain evidence="8">CCUG 62982</strain>
    </source>
</reference>
<dbReference type="InterPro" id="IPR036909">
    <property type="entry name" value="Cyt_c-like_dom_sf"/>
</dbReference>
<dbReference type="EMBL" id="JBHTJG010000001">
    <property type="protein sequence ID" value="MFD0945650.1"/>
    <property type="molecule type" value="Genomic_DNA"/>
</dbReference>
<dbReference type="InterPro" id="IPR009056">
    <property type="entry name" value="Cyt_c-like_dom"/>
</dbReference>
<keyword evidence="1 4" id="KW-0349">Heme</keyword>
<dbReference type="Proteomes" id="UP001596977">
    <property type="component" value="Unassembled WGS sequence"/>
</dbReference>
<dbReference type="Gene3D" id="1.10.760.10">
    <property type="entry name" value="Cytochrome c-like domain"/>
    <property type="match status" value="1"/>
</dbReference>
<evidence type="ECO:0000313" key="8">
    <source>
        <dbReference type="Proteomes" id="UP001596977"/>
    </source>
</evidence>
<dbReference type="PROSITE" id="PS51007">
    <property type="entry name" value="CYTC"/>
    <property type="match status" value="1"/>
</dbReference>
<evidence type="ECO:0000256" key="4">
    <source>
        <dbReference type="PROSITE-ProRule" id="PRU00433"/>
    </source>
</evidence>
<keyword evidence="8" id="KW-1185">Reference proteome</keyword>
<proteinExistence type="predicted"/>
<feature type="chain" id="PRO_5046243405" evidence="5">
    <location>
        <begin position="21"/>
        <end position="143"/>
    </location>
</feature>